<dbReference type="InterPro" id="IPR050714">
    <property type="entry name" value="Cobalamin_biosynth_MTase"/>
</dbReference>
<proteinExistence type="predicted"/>
<dbReference type="UniPathway" id="UPA00148"/>
<evidence type="ECO:0000256" key="4">
    <source>
        <dbReference type="ARBA" id="ARBA00022679"/>
    </source>
</evidence>
<dbReference type="NCBIfam" id="TIGR02467">
    <property type="entry name" value="CbiE"/>
    <property type="match status" value="1"/>
</dbReference>
<dbReference type="GO" id="GO:0032259">
    <property type="term" value="P:methylation"/>
    <property type="evidence" value="ECO:0007669"/>
    <property type="project" value="UniProtKB-KW"/>
</dbReference>
<keyword evidence="4 7" id="KW-0808">Transferase</keyword>
<dbReference type="InterPro" id="IPR014008">
    <property type="entry name" value="Cbl_synth_MTase_CbiT"/>
</dbReference>
<keyword evidence="8" id="KW-1185">Reference proteome</keyword>
<dbReference type="Gene3D" id="3.40.50.150">
    <property type="entry name" value="Vaccinia Virus protein VP39"/>
    <property type="match status" value="1"/>
</dbReference>
<sequence length="394" mass="44525">MKITIIGINDRLPEFTEEVQTFIASANFFAGGNRHHELVKKYLPETYHWSPIVVPLSGLFEDIQNKKGNWVILASGDPLFFGIGNTLKRVFPDAEIKLLPQFNSLQLLAHRLGINYGEYPVVSLTGRPWGAFDKALIMGASRMAVLTDRKKTPVEIGRRMISYGYTNYRMFYGEKMGGENERVLTLDLDEVLEMDFCHPNCFFLEKTNNAIPSGGIHETDFEPLEGRPRMITKMPIRITTLALMQLHKRKSFWDVGACTGSVSIEARLSHPHLQVTAFEIRPESEGIIHRNARKFQAPGVYLIIGDFLKAKKEKLVAPDAVFIGGYGGKMEEVLNDVNKYLLTGGVIGFNSVSGESRTRFLNWCSHNQSEIIQQQQIQVDDHNPISILIAEKKR</sequence>
<dbReference type="PIRSF" id="PIRSF036428">
    <property type="entry name" value="CobL"/>
    <property type="match status" value="1"/>
</dbReference>
<dbReference type="Gene3D" id="3.40.1010.10">
    <property type="entry name" value="Cobalt-precorrin-4 Transmethylase, Domain 1"/>
    <property type="match status" value="1"/>
</dbReference>
<organism evidence="7 8">
    <name type="scientific">Marinilabilia salmonicolor</name>
    <dbReference type="NCBI Taxonomy" id="989"/>
    <lineage>
        <taxon>Bacteria</taxon>
        <taxon>Pseudomonadati</taxon>
        <taxon>Bacteroidota</taxon>
        <taxon>Bacteroidia</taxon>
        <taxon>Marinilabiliales</taxon>
        <taxon>Marinilabiliaceae</taxon>
        <taxon>Marinilabilia</taxon>
    </lineage>
</organism>
<dbReference type="AlphaFoldDB" id="A0A2T0XB87"/>
<comment type="caution">
    <text evidence="7">The sequence shown here is derived from an EMBL/GenBank/DDBJ whole genome shotgun (WGS) entry which is preliminary data.</text>
</comment>
<name>A0A2T0XB87_9BACT</name>
<keyword evidence="5" id="KW-0949">S-adenosyl-L-methionine</keyword>
<accession>A0A2T0XB87</accession>
<dbReference type="NCBIfam" id="TIGR02469">
    <property type="entry name" value="CbiT"/>
    <property type="match status" value="1"/>
</dbReference>
<dbReference type="EMBL" id="QPIZ01000010">
    <property type="protein sequence ID" value="RCW35301.1"/>
    <property type="molecule type" value="Genomic_DNA"/>
</dbReference>
<evidence type="ECO:0000256" key="5">
    <source>
        <dbReference type="ARBA" id="ARBA00022691"/>
    </source>
</evidence>
<dbReference type="InterPro" id="IPR012818">
    <property type="entry name" value="CbiE"/>
</dbReference>
<dbReference type="InterPro" id="IPR035996">
    <property type="entry name" value="4pyrrol_Methylase_sf"/>
</dbReference>
<dbReference type="SUPFAM" id="SSF53790">
    <property type="entry name" value="Tetrapyrrole methylase"/>
    <property type="match status" value="1"/>
</dbReference>
<evidence type="ECO:0000256" key="1">
    <source>
        <dbReference type="ARBA" id="ARBA00004953"/>
    </source>
</evidence>
<evidence type="ECO:0000256" key="3">
    <source>
        <dbReference type="ARBA" id="ARBA00022603"/>
    </source>
</evidence>
<dbReference type="CDD" id="cd11644">
    <property type="entry name" value="Precorrin-6Y-MT"/>
    <property type="match status" value="1"/>
</dbReference>
<reference evidence="7 8" key="1">
    <citation type="submission" date="2018-07" db="EMBL/GenBank/DDBJ databases">
        <title>Freshwater and sediment microbial communities from various areas in North America, analyzing microbe dynamics in response to fracking.</title>
        <authorList>
            <person name="Lamendella R."/>
        </authorList>
    </citation>
    <scope>NUCLEOTIDE SEQUENCE [LARGE SCALE GENOMIC DNA]</scope>
    <source>
        <strain evidence="7 8">160A</strain>
    </source>
</reference>
<dbReference type="GO" id="GO:0009236">
    <property type="term" value="P:cobalamin biosynthetic process"/>
    <property type="evidence" value="ECO:0007669"/>
    <property type="project" value="UniProtKB-UniPathway"/>
</dbReference>
<dbReference type="PANTHER" id="PTHR43182:SF1">
    <property type="entry name" value="COBALT-PRECORRIN-7 C(5)-METHYLTRANSFERASE"/>
    <property type="match status" value="1"/>
</dbReference>
<dbReference type="OrthoDB" id="9780707at2"/>
<dbReference type="Pfam" id="PF00590">
    <property type="entry name" value="TP_methylase"/>
    <property type="match status" value="1"/>
</dbReference>
<dbReference type="CDD" id="cd02440">
    <property type="entry name" value="AdoMet_MTases"/>
    <property type="match status" value="1"/>
</dbReference>
<dbReference type="PANTHER" id="PTHR43182">
    <property type="entry name" value="COBALT-PRECORRIN-6B C(15)-METHYLTRANSFERASE (DECARBOXYLATING)"/>
    <property type="match status" value="1"/>
</dbReference>
<evidence type="ECO:0000313" key="8">
    <source>
        <dbReference type="Proteomes" id="UP000252733"/>
    </source>
</evidence>
<keyword evidence="2" id="KW-0169">Cobalamin biosynthesis</keyword>
<evidence type="ECO:0000313" key="7">
    <source>
        <dbReference type="EMBL" id="RCW35301.1"/>
    </source>
</evidence>
<feature type="domain" description="Tetrapyrrole methylase" evidence="6">
    <location>
        <begin position="16"/>
        <end position="191"/>
    </location>
</feature>
<dbReference type="InterPro" id="IPR006365">
    <property type="entry name" value="Cbl_synth_CobL"/>
</dbReference>
<dbReference type="InterPro" id="IPR029063">
    <property type="entry name" value="SAM-dependent_MTases_sf"/>
</dbReference>
<gene>
    <name evidence="7" type="ORF">DFO77_11067</name>
</gene>
<dbReference type="Proteomes" id="UP000252733">
    <property type="component" value="Unassembled WGS sequence"/>
</dbReference>
<dbReference type="RefSeq" id="WP_106154127.1">
    <property type="nucleotide sequence ID" value="NZ_PVTS01000016.1"/>
</dbReference>
<protein>
    <submittedName>
        <fullName evidence="7">Precorrin-6Y C5,15-methyltransferase (Decarboxylating)</fullName>
    </submittedName>
</protein>
<dbReference type="SUPFAM" id="SSF53335">
    <property type="entry name" value="S-adenosyl-L-methionine-dependent methyltransferases"/>
    <property type="match status" value="1"/>
</dbReference>
<dbReference type="STRING" id="1168289.GCA_000259075_02129"/>
<evidence type="ECO:0000259" key="6">
    <source>
        <dbReference type="Pfam" id="PF00590"/>
    </source>
</evidence>
<dbReference type="GO" id="GO:0008276">
    <property type="term" value="F:protein methyltransferase activity"/>
    <property type="evidence" value="ECO:0007669"/>
    <property type="project" value="InterPro"/>
</dbReference>
<dbReference type="InterPro" id="IPR000878">
    <property type="entry name" value="4pyrrol_Mease"/>
</dbReference>
<dbReference type="InterPro" id="IPR014777">
    <property type="entry name" value="4pyrrole_Mease_sub1"/>
</dbReference>
<comment type="pathway">
    <text evidence="1">Cofactor biosynthesis; adenosylcobalamin biosynthesis.</text>
</comment>
<keyword evidence="3 7" id="KW-0489">Methyltransferase</keyword>
<evidence type="ECO:0000256" key="2">
    <source>
        <dbReference type="ARBA" id="ARBA00022573"/>
    </source>
</evidence>